<reference evidence="4" key="1">
    <citation type="submission" date="2016-11" db="EMBL/GenBank/DDBJ databases">
        <title>Comparative genomic and phenotypic analysis of Granulibacter bethesdensis clinical isolates from patients with chronic granulomatous disease.</title>
        <authorList>
            <person name="Zarember K.A."/>
            <person name="Porcella S.F."/>
            <person name="Chu J."/>
            <person name="Ding L."/>
            <person name="Dahlstrom E."/>
            <person name="Barbian K."/>
            <person name="Martens C."/>
            <person name="Sykora L."/>
            <person name="Kramer S."/>
            <person name="Pettinato A.M."/>
            <person name="Hong H."/>
            <person name="Wald G."/>
            <person name="Berg L.J."/>
            <person name="Rogge L.S."/>
            <person name="Greenberg D.E."/>
            <person name="Falcone E.L."/>
            <person name="Neves J.F."/>
            <person name="Simoes M.J."/>
            <person name="Casal M."/>
            <person name="Rodriguez-Lopez F.C."/>
            <person name="Zelazny A."/>
            <person name="Gallin J.I."/>
            <person name="Holland S.M."/>
        </authorList>
    </citation>
    <scope>NUCLEOTIDE SEQUENCE [LARGE SCALE GENOMIC DNA]</scope>
    <source>
        <strain evidence="4">NIH9.1</strain>
    </source>
</reference>
<keyword evidence="2 3" id="KW-0436">Ligase</keyword>
<dbReference type="InterPro" id="IPR004472">
    <property type="entry name" value="DTB_synth_BioD"/>
</dbReference>
<evidence type="ECO:0000256" key="1">
    <source>
        <dbReference type="ARBA" id="ARBA00022756"/>
    </source>
</evidence>
<keyword evidence="1 2" id="KW-0093">Biotin biosynthesis</keyword>
<evidence type="ECO:0000256" key="2">
    <source>
        <dbReference type="HAMAP-Rule" id="MF_00336"/>
    </source>
</evidence>
<evidence type="ECO:0000313" key="4">
    <source>
        <dbReference type="Proteomes" id="UP000182373"/>
    </source>
</evidence>
<keyword evidence="2" id="KW-0547">Nucleotide-binding</keyword>
<evidence type="ECO:0000313" key="3">
    <source>
        <dbReference type="EMBL" id="APH53735.1"/>
    </source>
</evidence>
<dbReference type="Gene3D" id="3.40.50.300">
    <property type="entry name" value="P-loop containing nucleotide triphosphate hydrolases"/>
    <property type="match status" value="1"/>
</dbReference>
<dbReference type="Pfam" id="PF13500">
    <property type="entry name" value="AAA_26"/>
    <property type="match status" value="1"/>
</dbReference>
<dbReference type="GO" id="GO:0000287">
    <property type="term" value="F:magnesium ion binding"/>
    <property type="evidence" value="ECO:0007669"/>
    <property type="project" value="UniProtKB-UniRule"/>
</dbReference>
<dbReference type="NCBIfam" id="TIGR00347">
    <property type="entry name" value="bioD"/>
    <property type="match status" value="1"/>
</dbReference>
<name>A0AAC9P824_9PROT</name>
<feature type="binding site" evidence="2">
    <location>
        <position position="91"/>
    </location>
    <ligand>
        <name>ATP</name>
        <dbReference type="ChEBI" id="CHEBI:30616"/>
    </ligand>
</feature>
<comment type="subcellular location">
    <subcellularLocation>
        <location evidence="2">Cytoplasm</location>
    </subcellularLocation>
</comment>
<feature type="active site" evidence="2">
    <location>
        <position position="79"/>
    </location>
</feature>
<dbReference type="InterPro" id="IPR027417">
    <property type="entry name" value="P-loop_NTPase"/>
</dbReference>
<keyword evidence="2" id="KW-0479">Metal-binding</keyword>
<comment type="subunit">
    <text evidence="2">Homodimer.</text>
</comment>
<proteinExistence type="inferred from homology"/>
<comment type="catalytic activity">
    <reaction evidence="2">
        <text>(7R,8S)-7,8-diammoniononanoate + CO2 + ATP = (4R,5S)-dethiobiotin + ADP + phosphate + 3 H(+)</text>
        <dbReference type="Rhea" id="RHEA:15805"/>
        <dbReference type="ChEBI" id="CHEBI:15378"/>
        <dbReference type="ChEBI" id="CHEBI:16526"/>
        <dbReference type="ChEBI" id="CHEBI:30616"/>
        <dbReference type="ChEBI" id="CHEBI:43474"/>
        <dbReference type="ChEBI" id="CHEBI:149469"/>
        <dbReference type="ChEBI" id="CHEBI:149473"/>
        <dbReference type="ChEBI" id="CHEBI:456216"/>
        <dbReference type="EC" id="6.3.3.3"/>
    </reaction>
</comment>
<dbReference type="AlphaFoldDB" id="A0AAC9P824"/>
<keyword evidence="2" id="KW-0460">Magnesium</keyword>
<comment type="function">
    <text evidence="2">Catalyzes a mechanistically unusual reaction, the ATP-dependent insertion of CO2 between the N7 and N8 nitrogen atoms of 7,8-diaminopelargonic acid (DAPA, also called 7,8-diammoniononanoate) to form a ureido ring.</text>
</comment>
<sequence>MQQCRWKPAYTPTTIHAVSLLSRTRPIIRTMIIMITTMTDRATCPVFITATGTDIGKSYVTAGLVRAFIRAGQQVQALKPVLSGTAHPPTDADLLMEALRERPDADDPDLDEIAPWRFAAPLSPDMAAEQEGRRIPFDALIRHCAKPRTGQVLIEGVGGVMVPLDQSHTVLDWIAALQPRILLVAGTYLGTISHTLTALSALQARGLSADWLVLNESPSQPVAAQKTASTLTRFGAPLPFILPRQAEEATFDQLFRLITAEHRP</sequence>
<feature type="binding site" evidence="2">
    <location>
        <position position="58"/>
    </location>
    <ligand>
        <name>Mg(2+)</name>
        <dbReference type="ChEBI" id="CHEBI:18420"/>
    </ligand>
</feature>
<organism evidence="3 4">
    <name type="scientific">Granulibacter bethesdensis</name>
    <dbReference type="NCBI Taxonomy" id="364410"/>
    <lineage>
        <taxon>Bacteria</taxon>
        <taxon>Pseudomonadati</taxon>
        <taxon>Pseudomonadota</taxon>
        <taxon>Alphaproteobacteria</taxon>
        <taxon>Acetobacterales</taxon>
        <taxon>Acetobacteraceae</taxon>
        <taxon>Granulibacter</taxon>
    </lineage>
</organism>
<dbReference type="HAMAP" id="MF_00336">
    <property type="entry name" value="BioD"/>
    <property type="match status" value="1"/>
</dbReference>
<keyword evidence="2" id="KW-0963">Cytoplasm</keyword>
<dbReference type="CDD" id="cd03109">
    <property type="entry name" value="DTBS"/>
    <property type="match status" value="1"/>
</dbReference>
<feature type="binding site" evidence="2">
    <location>
        <position position="83"/>
    </location>
    <ligand>
        <name>substrate</name>
    </ligand>
</feature>
<dbReference type="PANTHER" id="PTHR43210:SF5">
    <property type="entry name" value="DETHIOBIOTIN SYNTHETASE"/>
    <property type="match status" value="1"/>
</dbReference>
<comment type="pathway">
    <text evidence="2">Cofactor biosynthesis; biotin biosynthesis; biotin from 7,8-diaminononanoate: step 1/2.</text>
</comment>
<feature type="binding site" evidence="2">
    <location>
        <begin position="54"/>
        <end position="59"/>
    </location>
    <ligand>
        <name>ATP</name>
        <dbReference type="ChEBI" id="CHEBI:30616"/>
    </ligand>
</feature>
<accession>A0AAC9P824</accession>
<keyword evidence="2" id="KW-0067">ATP-binding</keyword>
<dbReference type="GO" id="GO:0005524">
    <property type="term" value="F:ATP binding"/>
    <property type="evidence" value="ECO:0007669"/>
    <property type="project" value="UniProtKB-UniRule"/>
</dbReference>
<dbReference type="GO" id="GO:0009102">
    <property type="term" value="P:biotin biosynthetic process"/>
    <property type="evidence" value="ECO:0007669"/>
    <property type="project" value="UniProtKB-UniRule"/>
</dbReference>
<feature type="binding site" evidence="2">
    <location>
        <begin position="155"/>
        <end position="158"/>
    </location>
    <ligand>
        <name>ATP</name>
        <dbReference type="ChEBI" id="CHEBI:30616"/>
    </ligand>
</feature>
<dbReference type="EMBL" id="CP018191">
    <property type="protein sequence ID" value="APH53735.1"/>
    <property type="molecule type" value="Genomic_DNA"/>
</dbReference>
<comment type="caution">
    <text evidence="2">Lacks conserved residue(s) required for the propagation of feature annotation.</text>
</comment>
<dbReference type="SUPFAM" id="SSF52540">
    <property type="entry name" value="P-loop containing nucleoside triphosphate hydrolases"/>
    <property type="match status" value="1"/>
</dbReference>
<dbReference type="GO" id="GO:0005829">
    <property type="term" value="C:cytosol"/>
    <property type="evidence" value="ECO:0007669"/>
    <property type="project" value="TreeGrafter"/>
</dbReference>
<feature type="binding site" evidence="2">
    <location>
        <position position="155"/>
    </location>
    <ligand>
        <name>Mg(2+)</name>
        <dbReference type="ChEBI" id="CHEBI:18420"/>
    </ligand>
</feature>
<feature type="binding site" evidence="2">
    <location>
        <position position="91"/>
    </location>
    <ligand>
        <name>Mg(2+)</name>
        <dbReference type="ChEBI" id="CHEBI:18420"/>
    </ligand>
</feature>
<dbReference type="GO" id="GO:0004141">
    <property type="term" value="F:dethiobiotin synthase activity"/>
    <property type="evidence" value="ECO:0007669"/>
    <property type="project" value="UniProtKB-UniRule"/>
</dbReference>
<dbReference type="EC" id="6.3.3.3" evidence="2"/>
<comment type="similarity">
    <text evidence="2">Belongs to the dethiobiotin synthetase family.</text>
</comment>
<dbReference type="PANTHER" id="PTHR43210">
    <property type="entry name" value="DETHIOBIOTIN SYNTHETASE"/>
    <property type="match status" value="1"/>
</dbReference>
<dbReference type="Proteomes" id="UP000182373">
    <property type="component" value="Chromosome"/>
</dbReference>
<feature type="binding site" evidence="2">
    <location>
        <begin position="215"/>
        <end position="216"/>
    </location>
    <ligand>
        <name>ATP</name>
        <dbReference type="ChEBI" id="CHEBI:30616"/>
    </ligand>
</feature>
<gene>
    <name evidence="2" type="primary">bioD</name>
    <name evidence="3" type="ORF">GbCGDNIH9_0496</name>
</gene>
<comment type="cofactor">
    <cofactor evidence="2">
        <name>Mg(2+)</name>
        <dbReference type="ChEBI" id="CHEBI:18420"/>
    </cofactor>
</comment>
<protein>
    <recommendedName>
        <fullName evidence="2">ATP-dependent dethiobiotin synthetase BioD</fullName>
        <ecNumber evidence="2">6.3.3.3</ecNumber>
    </recommendedName>
    <alternativeName>
        <fullName evidence="2">DTB synthetase</fullName>
        <shortName evidence="2">DTBS</shortName>
    </alternativeName>
    <alternativeName>
        <fullName evidence="2">Dethiobiotin synthase</fullName>
    </alternativeName>
</protein>